<dbReference type="InterPro" id="IPR003959">
    <property type="entry name" value="ATPase_AAA_core"/>
</dbReference>
<dbReference type="SUPFAM" id="SSF52540">
    <property type="entry name" value="P-loop containing nucleoside triphosphate hydrolases"/>
    <property type="match status" value="1"/>
</dbReference>
<dbReference type="Proteomes" id="UP000070344">
    <property type="component" value="Unassembled WGS sequence"/>
</dbReference>
<sequence>MADNHKVWVEKYRPKKLSEIVGQDNIVERLQTFVEKESLPHLLFAGPPGNGKTTAALCVAKELFGEGWRQNFLELNASDERGIDTVRTRIKDYARTRPVGDVPYKLIYLDESDALTSQAQHALRRTMEMYSETCRFILACNYSSKIIEPIQSRCAVFRFRRLAEEDVAEVLERIADEENLDLKEDGIEAIIYVSEGDMRRAINVLQAASSLKGEIDEDVIYEVSATASPGEVKEMMKLALEGNFEKSRKKLTDLLIDQGLAGDDILQQIHREIFDLDIPEPMKVKLIDRVGEFDFRLVEGANDRIQLEAALAHLARLGNRMRS</sequence>
<evidence type="ECO:0000256" key="2">
    <source>
        <dbReference type="ARBA" id="ARBA00014164"/>
    </source>
</evidence>
<organism evidence="9 10">
    <name type="scientific">candidate division MSBL1 archaeon SCGC-AAA259O05</name>
    <dbReference type="NCBI Taxonomy" id="1698271"/>
    <lineage>
        <taxon>Archaea</taxon>
        <taxon>Methanobacteriati</taxon>
        <taxon>Methanobacteriota</taxon>
        <taxon>candidate division MSBL1</taxon>
    </lineage>
</organism>
<dbReference type="InterPro" id="IPR027417">
    <property type="entry name" value="P-loop_NTPase"/>
</dbReference>
<comment type="similarity">
    <text evidence="1 7">Belongs to the activator 1 small subunits family. RfcS subfamily.</text>
</comment>
<dbReference type="NCBIfam" id="NF001679">
    <property type="entry name" value="PRK00440.1"/>
    <property type="match status" value="1"/>
</dbReference>
<dbReference type="Gene3D" id="1.10.8.60">
    <property type="match status" value="1"/>
</dbReference>
<evidence type="ECO:0000256" key="7">
    <source>
        <dbReference type="HAMAP-Rule" id="MF_01509"/>
    </source>
</evidence>
<proteinExistence type="inferred from homology"/>
<evidence type="ECO:0000259" key="8">
    <source>
        <dbReference type="SMART" id="SM00382"/>
    </source>
</evidence>
<dbReference type="Gene3D" id="1.20.272.10">
    <property type="match status" value="1"/>
</dbReference>
<evidence type="ECO:0000313" key="10">
    <source>
        <dbReference type="Proteomes" id="UP000070344"/>
    </source>
</evidence>
<evidence type="ECO:0000256" key="6">
    <source>
        <dbReference type="ARBA" id="ARBA00031749"/>
    </source>
</evidence>
<dbReference type="Gene3D" id="3.40.50.300">
    <property type="entry name" value="P-loop containing nucleotide triphosphate hydrolases"/>
    <property type="match status" value="1"/>
</dbReference>
<dbReference type="FunFam" id="3.40.50.300:FF:000952">
    <property type="entry name" value="Replication factor C subunit 2"/>
    <property type="match status" value="1"/>
</dbReference>
<dbReference type="PANTHER" id="PTHR11669:SF20">
    <property type="entry name" value="REPLICATION FACTOR C SUBUNIT 4"/>
    <property type="match status" value="1"/>
</dbReference>
<dbReference type="InterPro" id="IPR023748">
    <property type="entry name" value="Rep_factor-C_ssu_arc"/>
</dbReference>
<evidence type="ECO:0000256" key="5">
    <source>
        <dbReference type="ARBA" id="ARBA00022840"/>
    </source>
</evidence>
<dbReference type="CDD" id="cd18140">
    <property type="entry name" value="HLD_clamp_RFC"/>
    <property type="match status" value="1"/>
</dbReference>
<dbReference type="PATRIC" id="fig|1698271.3.peg.1452"/>
<dbReference type="EMBL" id="LHXV01000009">
    <property type="protein sequence ID" value="KXB01534.1"/>
    <property type="molecule type" value="Genomic_DNA"/>
</dbReference>
<dbReference type="InterPro" id="IPR013748">
    <property type="entry name" value="Rep_factorC_C"/>
</dbReference>
<keyword evidence="5 7" id="KW-0067">ATP-binding</keyword>
<dbReference type="PANTHER" id="PTHR11669">
    <property type="entry name" value="REPLICATION FACTOR C / DNA POLYMERASE III GAMMA-TAU SUBUNIT"/>
    <property type="match status" value="1"/>
</dbReference>
<dbReference type="InterPro" id="IPR050238">
    <property type="entry name" value="DNA_Rep/Repair_Clamp_Loader"/>
</dbReference>
<comment type="caution">
    <text evidence="9">The sequence shown here is derived from an EMBL/GenBank/DDBJ whole genome shotgun (WGS) entry which is preliminary data.</text>
</comment>
<dbReference type="GO" id="GO:0006261">
    <property type="term" value="P:DNA-templated DNA replication"/>
    <property type="evidence" value="ECO:0007669"/>
    <property type="project" value="TreeGrafter"/>
</dbReference>
<keyword evidence="4 7" id="KW-0547">Nucleotide-binding</keyword>
<feature type="domain" description="AAA+ ATPase" evidence="8">
    <location>
        <begin position="38"/>
        <end position="169"/>
    </location>
</feature>
<evidence type="ECO:0000256" key="4">
    <source>
        <dbReference type="ARBA" id="ARBA00022741"/>
    </source>
</evidence>
<protein>
    <recommendedName>
        <fullName evidence="2 7">Replication factor C small subunit</fullName>
        <shortName evidence="7">RFC small subunit</shortName>
    </recommendedName>
    <alternativeName>
        <fullName evidence="6 7">Clamp loader small subunit</fullName>
    </alternativeName>
</protein>
<keyword evidence="10" id="KW-1185">Reference proteome</keyword>
<gene>
    <name evidence="7" type="primary">rfcS</name>
    <name evidence="9" type="ORF">AKJ41_01210</name>
</gene>
<dbReference type="GO" id="GO:0005663">
    <property type="term" value="C:DNA replication factor C complex"/>
    <property type="evidence" value="ECO:0007669"/>
    <property type="project" value="InterPro"/>
</dbReference>
<evidence type="ECO:0000256" key="1">
    <source>
        <dbReference type="ARBA" id="ARBA00009668"/>
    </source>
</evidence>
<dbReference type="InterPro" id="IPR008921">
    <property type="entry name" value="DNA_pol3_clamp-load_cplx_C"/>
</dbReference>
<dbReference type="FunFam" id="1.20.272.10:FF:000029">
    <property type="entry name" value="Replication factor C small subunit"/>
    <property type="match status" value="1"/>
</dbReference>
<dbReference type="SMART" id="SM00382">
    <property type="entry name" value="AAA"/>
    <property type="match status" value="1"/>
</dbReference>
<dbReference type="HAMAP" id="MF_01509">
    <property type="entry name" value="RfcS"/>
    <property type="match status" value="1"/>
</dbReference>
<evidence type="ECO:0000256" key="3">
    <source>
        <dbReference type="ARBA" id="ARBA00022705"/>
    </source>
</evidence>
<comment type="caution">
    <text evidence="7">Lacks conserved residue(s) required for the propagation of feature annotation.</text>
</comment>
<dbReference type="SUPFAM" id="SSF48019">
    <property type="entry name" value="post-AAA+ oligomerization domain-like"/>
    <property type="match status" value="1"/>
</dbReference>
<name>A0A133V522_9EURY</name>
<comment type="subunit">
    <text evidence="7">Heteromultimer composed of small subunits (RfcS) and large subunits (RfcL).</text>
</comment>
<dbReference type="GO" id="GO:0016887">
    <property type="term" value="F:ATP hydrolysis activity"/>
    <property type="evidence" value="ECO:0007669"/>
    <property type="project" value="InterPro"/>
</dbReference>
<dbReference type="Pfam" id="PF08542">
    <property type="entry name" value="Rep_fac_C"/>
    <property type="match status" value="1"/>
</dbReference>
<dbReference type="GO" id="GO:0006281">
    <property type="term" value="P:DNA repair"/>
    <property type="evidence" value="ECO:0007669"/>
    <property type="project" value="TreeGrafter"/>
</dbReference>
<dbReference type="GO" id="GO:0005524">
    <property type="term" value="F:ATP binding"/>
    <property type="evidence" value="ECO:0007669"/>
    <property type="project" value="UniProtKB-UniRule"/>
</dbReference>
<dbReference type="Pfam" id="PF21960">
    <property type="entry name" value="RCF1-5-like_lid"/>
    <property type="match status" value="1"/>
</dbReference>
<reference evidence="9 10" key="1">
    <citation type="journal article" date="2016" name="Sci. Rep.">
        <title>Metabolic traits of an uncultured archaeal lineage -MSBL1- from brine pools of the Red Sea.</title>
        <authorList>
            <person name="Mwirichia R."/>
            <person name="Alam I."/>
            <person name="Rashid M."/>
            <person name="Vinu M."/>
            <person name="Ba-Alawi W."/>
            <person name="Anthony Kamau A."/>
            <person name="Kamanda Ngugi D."/>
            <person name="Goker M."/>
            <person name="Klenk H.P."/>
            <person name="Bajic V."/>
            <person name="Stingl U."/>
        </authorList>
    </citation>
    <scope>NUCLEOTIDE SEQUENCE [LARGE SCALE GENOMIC DNA]</scope>
    <source>
        <strain evidence="9">SCGC-AAA259O05</strain>
    </source>
</reference>
<evidence type="ECO:0000313" key="9">
    <source>
        <dbReference type="EMBL" id="KXB01534.1"/>
    </source>
</evidence>
<dbReference type="GO" id="GO:0003689">
    <property type="term" value="F:DNA clamp loader activity"/>
    <property type="evidence" value="ECO:0007669"/>
    <property type="project" value="UniProtKB-UniRule"/>
</dbReference>
<dbReference type="GO" id="GO:0003677">
    <property type="term" value="F:DNA binding"/>
    <property type="evidence" value="ECO:0007669"/>
    <property type="project" value="InterPro"/>
</dbReference>
<comment type="function">
    <text evidence="7">Part of the RFC clamp loader complex which loads the PCNA sliding clamp onto DNA.</text>
</comment>
<dbReference type="InterPro" id="IPR047854">
    <property type="entry name" value="RFC_lid"/>
</dbReference>
<dbReference type="Pfam" id="PF00004">
    <property type="entry name" value="AAA"/>
    <property type="match status" value="1"/>
</dbReference>
<dbReference type="InterPro" id="IPR003593">
    <property type="entry name" value="AAA+_ATPase"/>
</dbReference>
<dbReference type="AlphaFoldDB" id="A0A133V522"/>
<accession>A0A133V522</accession>
<dbReference type="CDD" id="cd00009">
    <property type="entry name" value="AAA"/>
    <property type="match status" value="1"/>
</dbReference>
<keyword evidence="3 7" id="KW-0235">DNA replication</keyword>